<dbReference type="Proteomes" id="UP000054771">
    <property type="component" value="Unassembled WGS sequence"/>
</dbReference>
<dbReference type="OrthoDB" id="541375at2759"/>
<gene>
    <name evidence="1" type="ORF">ASPCAL04801</name>
</gene>
<dbReference type="STRING" id="454130.A0A0U5FWD6"/>
<sequence length="117" mass="13152">MEFDPQIPSYLTSDLSSFAHVSVRERWPVILDGIINDLTEKVNGVLDAIAEAEGKRVIDGVVALKADILSDAKLTLKREWPMGAFIRPRNDFRTLLDDRFNDIAGYSKELAREIPHG</sequence>
<proteinExistence type="predicted"/>
<dbReference type="Gene3D" id="1.20.930.60">
    <property type="match status" value="1"/>
</dbReference>
<dbReference type="EMBL" id="CDMC01000003">
    <property type="protein sequence ID" value="CEL03651.1"/>
    <property type="molecule type" value="Genomic_DNA"/>
</dbReference>
<protein>
    <submittedName>
        <fullName evidence="1">Uncharacterized protein</fullName>
    </submittedName>
</protein>
<name>A0A0U5FWD6_ASPCI</name>
<dbReference type="AlphaFoldDB" id="A0A0U5FWD6"/>
<keyword evidence="2" id="KW-1185">Reference proteome</keyword>
<organism evidence="1 2">
    <name type="scientific">Aspergillus calidoustus</name>
    <dbReference type="NCBI Taxonomy" id="454130"/>
    <lineage>
        <taxon>Eukaryota</taxon>
        <taxon>Fungi</taxon>
        <taxon>Dikarya</taxon>
        <taxon>Ascomycota</taxon>
        <taxon>Pezizomycotina</taxon>
        <taxon>Eurotiomycetes</taxon>
        <taxon>Eurotiomycetidae</taxon>
        <taxon>Eurotiales</taxon>
        <taxon>Aspergillaceae</taxon>
        <taxon>Aspergillus</taxon>
        <taxon>Aspergillus subgen. Nidulantes</taxon>
    </lineage>
</organism>
<evidence type="ECO:0000313" key="1">
    <source>
        <dbReference type="EMBL" id="CEL03651.1"/>
    </source>
</evidence>
<evidence type="ECO:0000313" key="2">
    <source>
        <dbReference type="Proteomes" id="UP000054771"/>
    </source>
</evidence>
<reference evidence="2" key="1">
    <citation type="journal article" date="2016" name="Genome Announc.">
        <title>Draft genome sequences of fungus Aspergillus calidoustus.</title>
        <authorList>
            <person name="Horn F."/>
            <person name="Linde J."/>
            <person name="Mattern D.J."/>
            <person name="Walther G."/>
            <person name="Guthke R."/>
            <person name="Scherlach K."/>
            <person name="Martin K."/>
            <person name="Brakhage A.A."/>
            <person name="Petzke L."/>
            <person name="Valiante V."/>
        </authorList>
    </citation>
    <scope>NUCLEOTIDE SEQUENCE [LARGE SCALE GENOMIC DNA]</scope>
    <source>
        <strain evidence="2">SF006504</strain>
    </source>
</reference>
<accession>A0A0U5FWD6</accession>